<dbReference type="EMBL" id="MRZV01000740">
    <property type="protein sequence ID" value="PIK45003.1"/>
    <property type="molecule type" value="Genomic_DNA"/>
</dbReference>
<accession>A0A2G8KAK6</accession>
<dbReference type="OrthoDB" id="447477at2759"/>
<dbReference type="GO" id="GO:0019441">
    <property type="term" value="P:L-tryptophan catabolic process to kynurenine"/>
    <property type="evidence" value="ECO:0007669"/>
    <property type="project" value="InterPro"/>
</dbReference>
<dbReference type="SUPFAM" id="SSF140959">
    <property type="entry name" value="Indolic compounds 2,3-dioxygenase-like"/>
    <property type="match status" value="1"/>
</dbReference>
<dbReference type="GO" id="GO:0019442">
    <property type="term" value="P:L-tryptophan catabolic process to acetyl-CoA"/>
    <property type="evidence" value="ECO:0007669"/>
    <property type="project" value="TreeGrafter"/>
</dbReference>
<dbReference type="GO" id="GO:0004833">
    <property type="term" value="F:L-tryptophan 2,3-dioxygenase activity"/>
    <property type="evidence" value="ECO:0007669"/>
    <property type="project" value="InterPro"/>
</dbReference>
<dbReference type="PANTHER" id="PTHR10138:SF0">
    <property type="entry name" value="TRYPTOPHAN 2,3-DIOXYGENASE"/>
    <property type="match status" value="1"/>
</dbReference>
<dbReference type="Pfam" id="PF03301">
    <property type="entry name" value="Trp_dioxygenase"/>
    <property type="match status" value="1"/>
</dbReference>
<dbReference type="InterPro" id="IPR037217">
    <property type="entry name" value="Trp/Indoleamine_2_3_dOase-like"/>
</dbReference>
<proteinExistence type="predicted"/>
<keyword evidence="2" id="KW-1185">Reference proteome</keyword>
<dbReference type="GO" id="GO:0020037">
    <property type="term" value="F:heme binding"/>
    <property type="evidence" value="ECO:0007669"/>
    <property type="project" value="InterPro"/>
</dbReference>
<reference evidence="1 2" key="1">
    <citation type="journal article" date="2017" name="PLoS Biol.">
        <title>The sea cucumber genome provides insights into morphological evolution and visceral regeneration.</title>
        <authorList>
            <person name="Zhang X."/>
            <person name="Sun L."/>
            <person name="Yuan J."/>
            <person name="Sun Y."/>
            <person name="Gao Y."/>
            <person name="Zhang L."/>
            <person name="Li S."/>
            <person name="Dai H."/>
            <person name="Hamel J.F."/>
            <person name="Liu C."/>
            <person name="Yu Y."/>
            <person name="Liu S."/>
            <person name="Lin W."/>
            <person name="Guo K."/>
            <person name="Jin S."/>
            <person name="Xu P."/>
            <person name="Storey K.B."/>
            <person name="Huan P."/>
            <person name="Zhang T."/>
            <person name="Zhou Y."/>
            <person name="Zhang J."/>
            <person name="Lin C."/>
            <person name="Li X."/>
            <person name="Xing L."/>
            <person name="Huo D."/>
            <person name="Sun M."/>
            <person name="Wang L."/>
            <person name="Mercier A."/>
            <person name="Li F."/>
            <person name="Yang H."/>
            <person name="Xiang J."/>
        </authorList>
    </citation>
    <scope>NUCLEOTIDE SEQUENCE [LARGE SCALE GENOMIC DNA]</scope>
    <source>
        <strain evidence="1">Shaxun</strain>
        <tissue evidence="1">Muscle</tissue>
    </source>
</reference>
<name>A0A2G8KAK6_STIJA</name>
<protein>
    <submittedName>
        <fullName evidence="1">Vermilion</fullName>
    </submittedName>
</protein>
<dbReference type="PANTHER" id="PTHR10138">
    <property type="entry name" value="TRYPTOPHAN 2,3-DIOXYGENASE"/>
    <property type="match status" value="1"/>
</dbReference>
<evidence type="ECO:0000313" key="2">
    <source>
        <dbReference type="Proteomes" id="UP000230750"/>
    </source>
</evidence>
<dbReference type="Proteomes" id="UP000230750">
    <property type="component" value="Unassembled WGS sequence"/>
</dbReference>
<sequence length="176" mass="20324">MTRFTYKKIDYQLYESSLVGVKAYASSNNGQVTEDEEGDTGSGLSYGEYLQLDRLLSSQQCESDKHGKEIHDEHLFIIVHQVYELWFKQILHEMDSIRQLLSSVPFDESKQLIVNRRTSRVVAIMKICVEQIHILETMTALDFSDFRDYLAPASGFQSYQFRLLENKLGIKPVSSE</sequence>
<comment type="caution">
    <text evidence="1">The sequence shown here is derived from an EMBL/GenBank/DDBJ whole genome shotgun (WGS) entry which is preliminary data.</text>
</comment>
<dbReference type="GO" id="GO:0046872">
    <property type="term" value="F:metal ion binding"/>
    <property type="evidence" value="ECO:0007669"/>
    <property type="project" value="InterPro"/>
</dbReference>
<gene>
    <name evidence="1" type="ORF">BSL78_18138</name>
</gene>
<dbReference type="InterPro" id="IPR004981">
    <property type="entry name" value="Trp_2_3_dOase"/>
</dbReference>
<organism evidence="1 2">
    <name type="scientific">Stichopus japonicus</name>
    <name type="common">Sea cucumber</name>
    <dbReference type="NCBI Taxonomy" id="307972"/>
    <lineage>
        <taxon>Eukaryota</taxon>
        <taxon>Metazoa</taxon>
        <taxon>Echinodermata</taxon>
        <taxon>Eleutherozoa</taxon>
        <taxon>Echinozoa</taxon>
        <taxon>Holothuroidea</taxon>
        <taxon>Aspidochirotacea</taxon>
        <taxon>Aspidochirotida</taxon>
        <taxon>Stichopodidae</taxon>
        <taxon>Apostichopus</taxon>
    </lineage>
</organism>
<evidence type="ECO:0000313" key="1">
    <source>
        <dbReference type="EMBL" id="PIK45003.1"/>
    </source>
</evidence>
<dbReference type="AlphaFoldDB" id="A0A2G8KAK6"/>
<dbReference type="Gene3D" id="1.20.58.480">
    <property type="match status" value="1"/>
</dbReference>
<dbReference type="STRING" id="307972.A0A2G8KAK6"/>